<protein>
    <submittedName>
        <fullName evidence="1">Uncharacterized protein</fullName>
    </submittedName>
</protein>
<dbReference type="RefSeq" id="WP_184932190.1">
    <property type="nucleotide sequence ID" value="NZ_JACHJY010000009.1"/>
</dbReference>
<keyword evidence="2" id="KW-1185">Reference proteome</keyword>
<proteinExistence type="predicted"/>
<organism evidence="1 2">
    <name type="scientific">Streptomyces nymphaeiformis</name>
    <dbReference type="NCBI Taxonomy" id="2663842"/>
    <lineage>
        <taxon>Bacteria</taxon>
        <taxon>Bacillati</taxon>
        <taxon>Actinomycetota</taxon>
        <taxon>Actinomycetes</taxon>
        <taxon>Kitasatosporales</taxon>
        <taxon>Streptomycetaceae</taxon>
        <taxon>Streptomyces</taxon>
    </lineage>
</organism>
<dbReference type="EMBL" id="JACHJY010000009">
    <property type="protein sequence ID" value="MBB4984959.1"/>
    <property type="molecule type" value="Genomic_DNA"/>
</dbReference>
<reference evidence="1 2" key="1">
    <citation type="submission" date="2020-08" db="EMBL/GenBank/DDBJ databases">
        <title>Genomic Encyclopedia of Type Strains, Phase III (KMG-III): the genomes of soil and plant-associated and newly described type strains.</title>
        <authorList>
            <person name="Whitman W."/>
        </authorList>
    </citation>
    <scope>NUCLEOTIDE SEQUENCE [LARGE SCALE GENOMIC DNA]</scope>
    <source>
        <strain evidence="1 2">SFB5A</strain>
    </source>
</reference>
<dbReference type="Proteomes" id="UP000582643">
    <property type="component" value="Unassembled WGS sequence"/>
</dbReference>
<evidence type="ECO:0000313" key="1">
    <source>
        <dbReference type="EMBL" id="MBB4984959.1"/>
    </source>
</evidence>
<dbReference type="AlphaFoldDB" id="A0A7W7U4T8"/>
<comment type="caution">
    <text evidence="1">The sequence shown here is derived from an EMBL/GenBank/DDBJ whole genome shotgun (WGS) entry which is preliminary data.</text>
</comment>
<gene>
    <name evidence="1" type="ORF">GGE06_005909</name>
</gene>
<accession>A0A7W7U4T8</accession>
<sequence>MTPQTAIVSALLCDLDAAPAPVRDTAGGMLLRSLGLTAPDPDYAASIRDGHTESLDDWTRRVLGRETP</sequence>
<name>A0A7W7U4T8_9ACTN</name>
<evidence type="ECO:0000313" key="2">
    <source>
        <dbReference type="Proteomes" id="UP000582643"/>
    </source>
</evidence>